<dbReference type="InterPro" id="IPR001173">
    <property type="entry name" value="Glyco_trans_2-like"/>
</dbReference>
<dbReference type="CDD" id="cd00761">
    <property type="entry name" value="Glyco_tranf_GTA_type"/>
    <property type="match status" value="1"/>
</dbReference>
<proteinExistence type="predicted"/>
<feature type="domain" description="Glycosyltransferase 2-like" evidence="1">
    <location>
        <begin position="9"/>
        <end position="146"/>
    </location>
</feature>
<reference evidence="2" key="1">
    <citation type="submission" date="2017-11" db="EMBL/GenBank/DDBJ databases">
        <title>Complete Genome Sequence from Moraxella oslensis YHS isolated from human skin.</title>
        <authorList>
            <person name="Lee K."/>
            <person name="Lim J.Y."/>
            <person name="Hwang I."/>
        </authorList>
    </citation>
    <scope>NUCLEOTIDE SEQUENCE</scope>
    <source>
        <strain evidence="2">YHS</strain>
    </source>
</reference>
<evidence type="ECO:0000313" key="2">
    <source>
        <dbReference type="EMBL" id="ATQ83451.1"/>
    </source>
</evidence>
<dbReference type="Gene3D" id="3.90.550.10">
    <property type="entry name" value="Spore Coat Polysaccharide Biosynthesis Protein SpsA, Chain A"/>
    <property type="match status" value="1"/>
</dbReference>
<evidence type="ECO:0000259" key="1">
    <source>
        <dbReference type="Pfam" id="PF00535"/>
    </source>
</evidence>
<gene>
    <name evidence="2" type="ORF">YHS_06190</name>
</gene>
<dbReference type="SUPFAM" id="SSF53448">
    <property type="entry name" value="Nucleotide-diphospho-sugar transferases"/>
    <property type="match status" value="1"/>
</dbReference>
<organism evidence="2">
    <name type="scientific">Faucicola osloensis</name>
    <name type="common">Moraxella osloensis</name>
    <dbReference type="NCBI Taxonomy" id="34062"/>
    <lineage>
        <taxon>Bacteria</taxon>
        <taxon>Pseudomonadati</taxon>
        <taxon>Pseudomonadota</taxon>
        <taxon>Gammaproteobacteria</taxon>
        <taxon>Moraxellales</taxon>
        <taxon>Moraxellaceae</taxon>
        <taxon>Faucicola</taxon>
    </lineage>
</organism>
<dbReference type="PANTHER" id="PTHR22916">
    <property type="entry name" value="GLYCOSYLTRANSFERASE"/>
    <property type="match status" value="1"/>
</dbReference>
<dbReference type="PANTHER" id="PTHR22916:SF3">
    <property type="entry name" value="UDP-GLCNAC:BETAGAL BETA-1,3-N-ACETYLGLUCOSAMINYLTRANSFERASE-LIKE PROTEIN 1"/>
    <property type="match status" value="1"/>
</dbReference>
<name>A0AAD0EXL7_FAUOS</name>
<dbReference type="GO" id="GO:0016758">
    <property type="term" value="F:hexosyltransferase activity"/>
    <property type="evidence" value="ECO:0007669"/>
    <property type="project" value="UniProtKB-ARBA"/>
</dbReference>
<sequence length="281" mass="33413">MQDNKDFISVGIPFFNAEKFLPKAIESVINQSHQNWELLLVDDGSNDGSLEIARRFERQDNRIKVFYDGKNKGLAARLNELSKLSSGDYIARMDADDIMHPKRIDRQLEILVSNPHIDVLGTNVYTIDENNLVFGRRFNKTEGLQKVEHFIHPTIMAKKQWFLDNPYDEKAIRIEDTELWYRAKHHSDFMILNEPLLFYREFGNNYFKKYFLANSSESHILNKYPKDKFWEDFFRLNKIKGSIYWFLNIIGKEQILINKRSEEVFDNKIALEKWLEVYESK</sequence>
<protein>
    <submittedName>
        <fullName evidence="2">Glycosyltransferase family 2 protein</fullName>
    </submittedName>
</protein>
<dbReference type="EMBL" id="CP024176">
    <property type="protein sequence ID" value="ATQ83451.1"/>
    <property type="molecule type" value="Genomic_DNA"/>
</dbReference>
<dbReference type="InterPro" id="IPR029044">
    <property type="entry name" value="Nucleotide-diphossugar_trans"/>
</dbReference>
<dbReference type="Pfam" id="PF00535">
    <property type="entry name" value="Glycos_transf_2"/>
    <property type="match status" value="1"/>
</dbReference>
<accession>A0AAD0EXL7</accession>
<dbReference type="AlphaFoldDB" id="A0AAD0EXL7"/>